<feature type="binding site" evidence="9">
    <location>
        <position position="251"/>
    </location>
    <ligand>
        <name>tRNA</name>
        <dbReference type="ChEBI" id="CHEBI:17843"/>
    </ligand>
</feature>
<dbReference type="Pfam" id="PF08331">
    <property type="entry name" value="QueG_DUF1730"/>
    <property type="match status" value="1"/>
</dbReference>
<dbReference type="Gene3D" id="3.30.70.20">
    <property type="match status" value="1"/>
</dbReference>
<feature type="binding site" evidence="9">
    <location>
        <position position="216"/>
    </location>
    <ligand>
        <name>[4Fe-4S] cluster</name>
        <dbReference type="ChEBI" id="CHEBI:49883"/>
        <label>1</label>
    </ligand>
</feature>
<dbReference type="EMBL" id="JACRJB010000070">
    <property type="protein sequence ID" value="MBI5132804.1"/>
    <property type="molecule type" value="Genomic_DNA"/>
</dbReference>
<evidence type="ECO:0000256" key="6">
    <source>
        <dbReference type="ARBA" id="ARBA00023002"/>
    </source>
</evidence>
<organism evidence="11 12">
    <name type="scientific">Rhodopseudomonas palustris</name>
    <dbReference type="NCBI Taxonomy" id="1076"/>
    <lineage>
        <taxon>Bacteria</taxon>
        <taxon>Pseudomonadati</taxon>
        <taxon>Pseudomonadota</taxon>
        <taxon>Alphaproteobacteria</taxon>
        <taxon>Hyphomicrobiales</taxon>
        <taxon>Nitrobacteraceae</taxon>
        <taxon>Rhodopseudomonas</taxon>
    </lineage>
</organism>
<dbReference type="EC" id="1.17.99.6" evidence="9"/>
<evidence type="ECO:0000256" key="9">
    <source>
        <dbReference type="HAMAP-Rule" id="MF_00916"/>
    </source>
</evidence>
<reference evidence="11" key="1">
    <citation type="submission" date="2020-07" db="EMBL/GenBank/DDBJ databases">
        <title>Huge and variable diversity of episymbiotic CPR bacteria and DPANN archaea in groundwater ecosystems.</title>
        <authorList>
            <person name="He C.Y."/>
            <person name="Keren R."/>
            <person name="Whittaker M."/>
            <person name="Farag I.F."/>
            <person name="Doudna J."/>
            <person name="Cate J.H.D."/>
            <person name="Banfield J.F."/>
        </authorList>
    </citation>
    <scope>NUCLEOTIDE SEQUENCE</scope>
    <source>
        <strain evidence="11">NC_groundwater_1818_Pr3_B-0.1um_66_35</strain>
    </source>
</reference>
<comment type="cofactor">
    <cofactor evidence="9">
        <name>[4Fe-4S] cluster</name>
        <dbReference type="ChEBI" id="CHEBI:49883"/>
    </cofactor>
    <text evidence="9">Binds 2 [4Fe-4S] clusters per monomer.</text>
</comment>
<feature type="binding site" evidence="9">
    <location>
        <position position="87"/>
    </location>
    <ligand>
        <name>cob(II)alamin</name>
        <dbReference type="ChEBI" id="CHEBI:16304"/>
    </ligand>
</feature>
<feature type="binding site" evidence="9">
    <location>
        <position position="244"/>
    </location>
    <ligand>
        <name>cob(II)alamin</name>
        <dbReference type="ChEBI" id="CHEBI:16304"/>
    </ligand>
</feature>
<dbReference type="GO" id="GO:0052693">
    <property type="term" value="F:epoxyqueuosine reductase activity"/>
    <property type="evidence" value="ECO:0007669"/>
    <property type="project" value="UniProtKB-UniRule"/>
</dbReference>
<dbReference type="HAMAP" id="MF_00916">
    <property type="entry name" value="QueG"/>
    <property type="match status" value="1"/>
</dbReference>
<evidence type="ECO:0000256" key="1">
    <source>
        <dbReference type="ARBA" id="ARBA00022485"/>
    </source>
</evidence>
<comment type="subcellular location">
    <subcellularLocation>
        <location evidence="9">Cytoplasm</location>
    </subcellularLocation>
</comment>
<keyword evidence="9" id="KW-0170">Cobalt</keyword>
<comment type="cofactor">
    <cofactor evidence="9">
        <name>cob(II)alamin</name>
        <dbReference type="ChEBI" id="CHEBI:16304"/>
    </cofactor>
</comment>
<keyword evidence="3 9" id="KW-0819">tRNA processing</keyword>
<dbReference type="InterPro" id="IPR013542">
    <property type="entry name" value="QueG_DUF1730"/>
</dbReference>
<evidence type="ECO:0000313" key="12">
    <source>
        <dbReference type="Proteomes" id="UP000782519"/>
    </source>
</evidence>
<feature type="domain" description="4Fe-4S ferredoxin-type" evidence="10">
    <location>
        <begin position="207"/>
        <end position="236"/>
    </location>
</feature>
<comment type="caution">
    <text evidence="9">Lacks conserved residue(s) required for the propagation of feature annotation.</text>
</comment>
<comment type="similarity">
    <text evidence="9">Belongs to the QueG family.</text>
</comment>
<feature type="binding site" evidence="9">
    <location>
        <position position="276"/>
    </location>
    <ligand>
        <name>[4Fe-4S] cluster</name>
        <dbReference type="ChEBI" id="CHEBI:49883"/>
        <label>1</label>
    </ligand>
</feature>
<comment type="subunit">
    <text evidence="9">Monomer.</text>
</comment>
<evidence type="ECO:0000256" key="2">
    <source>
        <dbReference type="ARBA" id="ARBA00022490"/>
    </source>
</evidence>
<dbReference type="GO" id="GO:0046872">
    <property type="term" value="F:metal ion binding"/>
    <property type="evidence" value="ECO:0007669"/>
    <property type="project" value="UniProtKB-KW"/>
</dbReference>
<feature type="binding site" evidence="9">
    <location>
        <position position="226"/>
    </location>
    <ligand>
        <name>[4Fe-4S] cluster</name>
        <dbReference type="ChEBI" id="CHEBI:49883"/>
        <label>2</label>
    </ligand>
</feature>
<keyword evidence="1 9" id="KW-0004">4Fe-4S</keyword>
<feature type="binding site" evidence="9">
    <location>
        <position position="272"/>
    </location>
    <ligand>
        <name>[4Fe-4S] cluster</name>
        <dbReference type="ChEBI" id="CHEBI:49883"/>
        <label>2</label>
    </ligand>
</feature>
<feature type="binding site" evidence="9">
    <location>
        <position position="242"/>
    </location>
    <ligand>
        <name>[4Fe-4S] cluster</name>
        <dbReference type="ChEBI" id="CHEBI:49883"/>
        <label>2</label>
    </ligand>
</feature>
<feature type="active site" description="Proton donor" evidence="9">
    <location>
        <position position="162"/>
    </location>
</feature>
<feature type="binding site" evidence="9">
    <location>
        <position position="222"/>
    </location>
    <ligand>
        <name>[4Fe-4S] cluster</name>
        <dbReference type="ChEBI" id="CHEBI:49883"/>
        <label>1</label>
    </ligand>
</feature>
<dbReference type="PROSITE" id="PS00198">
    <property type="entry name" value="4FE4S_FER_1"/>
    <property type="match status" value="1"/>
</dbReference>
<dbReference type="SUPFAM" id="SSF46548">
    <property type="entry name" value="alpha-helical ferredoxin"/>
    <property type="match status" value="1"/>
</dbReference>
<feature type="binding site" evidence="9">
    <location>
        <position position="219"/>
    </location>
    <ligand>
        <name>[4Fe-4S] cluster</name>
        <dbReference type="ChEBI" id="CHEBI:49883"/>
        <label>1</label>
    </ligand>
</feature>
<comment type="pathway">
    <text evidence="9">tRNA modification; tRNA-queuosine biosynthesis.</text>
</comment>
<dbReference type="GO" id="GO:0005737">
    <property type="term" value="C:cytoplasm"/>
    <property type="evidence" value="ECO:0007669"/>
    <property type="project" value="UniProtKB-SubCell"/>
</dbReference>
<dbReference type="InterPro" id="IPR017900">
    <property type="entry name" value="4Fe4S_Fe_S_CS"/>
</dbReference>
<keyword evidence="4 9" id="KW-0479">Metal-binding</keyword>
<dbReference type="InterPro" id="IPR016024">
    <property type="entry name" value="ARM-type_fold"/>
</dbReference>
<keyword evidence="6 9" id="KW-0560">Oxidoreductase</keyword>
<evidence type="ECO:0000256" key="7">
    <source>
        <dbReference type="ARBA" id="ARBA00023004"/>
    </source>
</evidence>
<name>A0A933S2Z7_RHOPL</name>
<evidence type="ECO:0000256" key="4">
    <source>
        <dbReference type="ARBA" id="ARBA00022723"/>
    </source>
</evidence>
<feature type="binding site" evidence="9">
    <location>
        <position position="269"/>
    </location>
    <ligand>
        <name>[4Fe-4S] cluster</name>
        <dbReference type="ChEBI" id="CHEBI:49883"/>
        <label>2</label>
    </ligand>
</feature>
<keyword evidence="2 9" id="KW-0963">Cytoplasm</keyword>
<dbReference type="PANTHER" id="PTHR30002:SF4">
    <property type="entry name" value="EPOXYQUEUOSINE REDUCTASE"/>
    <property type="match status" value="1"/>
</dbReference>
<dbReference type="GO" id="GO:0008616">
    <property type="term" value="P:tRNA queuosine(34) biosynthetic process"/>
    <property type="evidence" value="ECO:0007669"/>
    <property type="project" value="UniProtKB-UniRule"/>
</dbReference>
<accession>A0A933S2Z7</accession>
<evidence type="ECO:0000313" key="11">
    <source>
        <dbReference type="EMBL" id="MBI5132804.1"/>
    </source>
</evidence>
<proteinExistence type="inferred from homology"/>
<gene>
    <name evidence="9 11" type="primary">queG</name>
    <name evidence="11" type="ORF">HZA66_25475</name>
</gene>
<dbReference type="Pfam" id="PF13484">
    <property type="entry name" value="Fer4_16"/>
    <property type="match status" value="1"/>
</dbReference>
<comment type="catalytic activity">
    <reaction evidence="9">
        <text>epoxyqueuosine(34) in tRNA + AH2 = queuosine(34) in tRNA + A + H2O</text>
        <dbReference type="Rhea" id="RHEA:32159"/>
        <dbReference type="Rhea" id="RHEA-COMP:18571"/>
        <dbReference type="Rhea" id="RHEA-COMP:18582"/>
        <dbReference type="ChEBI" id="CHEBI:13193"/>
        <dbReference type="ChEBI" id="CHEBI:15377"/>
        <dbReference type="ChEBI" id="CHEBI:17499"/>
        <dbReference type="ChEBI" id="CHEBI:194431"/>
        <dbReference type="ChEBI" id="CHEBI:194443"/>
        <dbReference type="EC" id="1.17.99.6"/>
    </reaction>
</comment>
<evidence type="ECO:0000256" key="5">
    <source>
        <dbReference type="ARBA" id="ARBA00022785"/>
    </source>
</evidence>
<dbReference type="GO" id="GO:0031419">
    <property type="term" value="F:cobalamin binding"/>
    <property type="evidence" value="ECO:0007669"/>
    <property type="project" value="UniProtKB-KW"/>
</dbReference>
<keyword evidence="5 9" id="KW-0671">Queuosine biosynthesis</keyword>
<dbReference type="AlphaFoldDB" id="A0A933S2Z7"/>
<dbReference type="SUPFAM" id="SSF48371">
    <property type="entry name" value="ARM repeat"/>
    <property type="match status" value="1"/>
</dbReference>
<comment type="caution">
    <text evidence="11">The sequence shown here is derived from an EMBL/GenBank/DDBJ whole genome shotgun (WGS) entry which is preliminary data.</text>
</comment>
<evidence type="ECO:0000256" key="3">
    <source>
        <dbReference type="ARBA" id="ARBA00022694"/>
    </source>
</evidence>
<feature type="binding site" evidence="9">
    <location>
        <position position="162"/>
    </location>
    <ligand>
        <name>cob(II)alamin</name>
        <dbReference type="ChEBI" id="CHEBI:16304"/>
    </ligand>
</feature>
<feature type="binding site" evidence="9">
    <location>
        <position position="197"/>
    </location>
    <ligand>
        <name>cob(II)alamin</name>
        <dbReference type="ChEBI" id="CHEBI:16304"/>
    </ligand>
</feature>
<dbReference type="PROSITE" id="PS51379">
    <property type="entry name" value="4FE4S_FER_2"/>
    <property type="match status" value="1"/>
</dbReference>
<keyword evidence="8 9" id="KW-0411">Iron-sulfur</keyword>
<dbReference type="InterPro" id="IPR017896">
    <property type="entry name" value="4Fe4S_Fe-S-bd"/>
</dbReference>
<evidence type="ECO:0000256" key="8">
    <source>
        <dbReference type="ARBA" id="ARBA00023014"/>
    </source>
</evidence>
<protein>
    <recommendedName>
        <fullName evidence="9">Epoxyqueuosine reductase</fullName>
        <ecNumber evidence="9">1.17.99.6</ecNumber>
    </recommendedName>
    <alternativeName>
        <fullName evidence="9">Queuosine biosynthesis protein QueG</fullName>
    </alternativeName>
</protein>
<dbReference type="PANTHER" id="PTHR30002">
    <property type="entry name" value="EPOXYQUEUOSINE REDUCTASE"/>
    <property type="match status" value="1"/>
</dbReference>
<feature type="binding site" evidence="9">
    <location>
        <position position="186"/>
    </location>
    <ligand>
        <name>cob(II)alamin</name>
        <dbReference type="ChEBI" id="CHEBI:16304"/>
    </ligand>
</feature>
<evidence type="ECO:0000259" key="10">
    <source>
        <dbReference type="PROSITE" id="PS51379"/>
    </source>
</evidence>
<keyword evidence="9" id="KW-0846">Cobalamin</keyword>
<comment type="function">
    <text evidence="9">Catalyzes the conversion of epoxyqueuosine (oQ) to queuosine (Q), which is a hypermodified base found in the wobble positions of tRNA(Asp), tRNA(Asn), tRNA(His) and tRNA(Tyr).</text>
</comment>
<keyword evidence="7 9" id="KW-0408">Iron</keyword>
<dbReference type="GO" id="GO:0051539">
    <property type="term" value="F:4 iron, 4 sulfur cluster binding"/>
    <property type="evidence" value="ECO:0007669"/>
    <property type="project" value="UniProtKB-KW"/>
</dbReference>
<dbReference type="Proteomes" id="UP000782519">
    <property type="component" value="Unassembled WGS sequence"/>
</dbReference>
<dbReference type="InterPro" id="IPR004453">
    <property type="entry name" value="QueG"/>
</dbReference>
<sequence>MAGGGAGVADLRGSGFLTDPAGGESDPAAACGKLVTKLRQQAQALGFDALGICAPDSAPHALSQLRAYLDAGHHGEMAWLADRPERRADPRVMWSEVRSVIMLGVNYGPEHDPRTILDARDRGAISVYAQGDDYHDVIKARLKQLARGLVAAGGGEVKVFVDTAAVMEKPLAQAAGLGWQGKHSNLVSRALGSWLFLGAIFTTLELPRDAAERDHCGSCRACLDACPTAAFPRPYQLDARRCISYLTIEHKGPIPHEFRKALGNRIYGCDDCLAACPWNKFAQAGREAKLAARAALRAPALDQLVRLDDPAFRALFTKSPVKRIGRDRFVRNVLIAIGNSGDAGLAAEAERLLGDASAVVRGAAVWVLGQLLPSDQFAELRAARQGDEVDQSVRAEWTDALPSPLVGEGGADAVRTG</sequence>
<feature type="binding site" evidence="9">
    <location>
        <begin position="269"/>
        <end position="270"/>
    </location>
    <ligand>
        <name>cob(II)alamin</name>
        <dbReference type="ChEBI" id="CHEBI:16304"/>
    </ligand>
</feature>
<dbReference type="NCBIfam" id="TIGR00276">
    <property type="entry name" value="tRNA epoxyqueuosine(34) reductase QueG"/>
    <property type="match status" value="1"/>
</dbReference>